<feature type="compositionally biased region" description="Basic and acidic residues" evidence="1">
    <location>
        <begin position="1427"/>
        <end position="1439"/>
    </location>
</feature>
<feature type="compositionally biased region" description="Basic and acidic residues" evidence="1">
    <location>
        <begin position="1472"/>
        <end position="1492"/>
    </location>
</feature>
<feature type="region of interest" description="Disordered" evidence="1">
    <location>
        <begin position="1777"/>
        <end position="1809"/>
    </location>
</feature>
<dbReference type="VEuPathDB" id="CryptoDB:Vbra_10877"/>
<feature type="compositionally biased region" description="Basic and acidic residues" evidence="1">
    <location>
        <begin position="1355"/>
        <end position="1375"/>
    </location>
</feature>
<feature type="region of interest" description="Disordered" evidence="1">
    <location>
        <begin position="36"/>
        <end position="57"/>
    </location>
</feature>
<name>A0A0G4E940_VITBC</name>
<keyword evidence="2" id="KW-1133">Transmembrane helix</keyword>
<proteinExistence type="predicted"/>
<evidence type="ECO:0000313" key="3">
    <source>
        <dbReference type="EMBL" id="CEL91725.1"/>
    </source>
</evidence>
<evidence type="ECO:0000256" key="1">
    <source>
        <dbReference type="SAM" id="MobiDB-lite"/>
    </source>
</evidence>
<feature type="transmembrane region" description="Helical" evidence="2">
    <location>
        <begin position="2127"/>
        <end position="2149"/>
    </location>
</feature>
<protein>
    <submittedName>
        <fullName evidence="3">Uncharacterized protein</fullName>
    </submittedName>
</protein>
<keyword evidence="4" id="KW-1185">Reference proteome</keyword>
<organism evidence="3 4">
    <name type="scientific">Vitrella brassicaformis (strain CCMP3155)</name>
    <dbReference type="NCBI Taxonomy" id="1169540"/>
    <lineage>
        <taxon>Eukaryota</taxon>
        <taxon>Sar</taxon>
        <taxon>Alveolata</taxon>
        <taxon>Colpodellida</taxon>
        <taxon>Vitrellaceae</taxon>
        <taxon>Vitrella</taxon>
    </lineage>
</organism>
<feature type="compositionally biased region" description="Pro residues" evidence="1">
    <location>
        <begin position="1253"/>
        <end position="1262"/>
    </location>
</feature>
<dbReference type="Proteomes" id="UP000041254">
    <property type="component" value="Unassembled WGS sequence"/>
</dbReference>
<reference evidence="3 4" key="1">
    <citation type="submission" date="2014-11" db="EMBL/GenBank/DDBJ databases">
        <authorList>
            <person name="Zhu J."/>
            <person name="Qi W."/>
            <person name="Song R."/>
        </authorList>
    </citation>
    <scope>NUCLEOTIDE SEQUENCE [LARGE SCALE GENOMIC DNA]</scope>
</reference>
<feature type="region of interest" description="Disordered" evidence="1">
    <location>
        <begin position="1347"/>
        <end position="1499"/>
    </location>
</feature>
<feature type="transmembrane region" description="Helical" evidence="2">
    <location>
        <begin position="1136"/>
        <end position="1152"/>
    </location>
</feature>
<keyword evidence="2" id="KW-0472">Membrane</keyword>
<feature type="transmembrane region" description="Helical" evidence="2">
    <location>
        <begin position="2187"/>
        <end position="2207"/>
    </location>
</feature>
<sequence>MYHITVAPKVPVAVLKVASEAAVECPLLMDGSQSFLPQQGNSTPTVNGTTAEQDGDATRVQLSPETYDFRWRCYVLAVLSSVNISNPVVLARIVDSLDDINLYPCLTNSNTTYESAEELLNAQNSLEAVVPDHILQFPQYDVPMRVLTLLFELTIVHRQSGIASGAAYAATRLYQGTPVNSTAILTASSDSTKGPIPPSPFRVCLTTLSSSLCQASITNVPHPTLTTYSASNGTLVPLLSDVETRESTLTVMNEVSGLVDERKYTMRVLVWHIDVLPTGEYGLRLKGLAGGSGQFETRVDGIRVNAGPTEGRLLVREHVAWSSGLQTDFDITMDQIHDPDLPLSYSFYATSSLLAGQLPPGQTPALLSAWAGSNHRFVPIPFDAFDFGVPVVPAGETAHVWVVGQAADVFGEKSEYVLSEQVNISVPVLNATEEGINELLTYLALLRETSMSFTDLKNRLWISLQSLRGQTPPITFEEHPALARAFLEAIKRLEDVFVPRGGSPPDRYIASGVQTASLIEGDDSVAQEALQISTMMAAAVVSGAFVCQDEIDLSLQLFDYWRRVYSGSGSVSYTKSAATHASLFAHSAGLYNSTRRKELHEIMVRGLLMGLGDDLRAKKEAATNAPATRRLQGGDRIQGMTIAGPTVTLLVSHVPENISQLWETPLSSEDVWYLADYLNKNLPSLRLFTTAEKLPPRRFPLPTLIDRGFPSTPLPRYFPFSIQSPSPITYWADGFHISVPLGSLFTNETTRVSPPPVYSSVQKAKVTDELTLRPEAVMDFGGVTTLWGMENPYGQLVDREGVDYHGAAKEGSVTNNSMFAIGEGEALTPIVEMDLAIFLDDYTPTTLQAPITYMAIFVDLPFRAHILPTLIAMPSILNSTFMAPSSTSLNLPRCRRWLPSKGQWAALGCRVLSVSAAGYTYGCQHEISRGGAGGFWEVMGVGEAIHRYETYFVESLVVETILNPMNNGFFMLLAIIATIVMGLLLVITKDGAFQVRNTELVDKYFFRAESEPRSCCVHIWRKARAVYPILKLFNLCSCVRRSSLQYLQLSAKEGAGEEESWSLKSFAGILHRFSPVSIHDIVEGHYERTGETLTAQQVLKLCLAVEKTEQALREYRAKVMRSRDSKISRLALDLRILRKFAFSFGTSLFLLLNRTEAFTANLWSRVMLLAYLRRAERSATYIQACYLSYRAGLLGVTESLQMFQSVPATRGSPAPATRGLVAHSGHVGTDRSEDIEFPTHGRLPLLRHGVHGAPPPPSPPQSEPDEQAAPSVTETQKSSRKDLDRRETGVTIALGDAEEGPGELPGAADIKKPSGRRGSVIDQQRRLSSVSRGSTFRRASVMLKQLASMASKGSKQTEEVSERSAASRDEDEHLMESLVVDLSPQRRGSVAGSRRRSSVLAKQPTGESKGTSIVPEKQETAVFTDLTSHRPLPEADGGKETAVPPRARRGSMVGLSSPTQPCLGTAESSEAESGHEGEEGGEEAREESKEEDRETEEVVTVITDTEARKFFDDGVDIGTHAPPMPSFGPAEKEDRIASRRRADFLLGDTLKAMGAAAPQKSKQEALVKFQRRLFLREQAQLQRLLPSVDSAVFSASDSVWEANRMTNRDEPWLSKMAAVHAHHIVRGETDETARLGLTEETIKAIRRFVEEEKTLPAALKAASGRTGGGADDEGEVGEIEAGEKEAGSLDMDGWVAATMQDDGTEDFQRCLLSLRSIGLVIEVPVSGKNAVPPPRHEQRPKAKRASKPPSEDVKPYASGTRPLIAISGLADLFHTRQPSGVSHKSRRASADEQETQSMSDRDESEEGRERVLEGFEEFDEDNGPKPSPVRQQMAVAMQSQLLVVGYIRWSDIVEAEVIEESDIAVDLQAPILRLPAHIILDVHYKTERMRVMNQWNDPPLARNIRESAEQKRTRLLRVGEEEMEADAGVVETEAFGCQTVRFCISDLDAAQRFVADLHEERNLRCFLSRRGYLTHSLATSLKARPRVQMLKTLRQLVGAEQMAGRASAKQPSMRTGVTIETDNVTVAKKDAKQQFFVEMKKMELNRLICRFRVLGLHSFWLFCSVVCKHHPWGQCFIPSLQAPHVLHDLLLVFKFLLTLDIGLFVEVYKGTLGESLAFLTEDAGVLWGFRVTMSDLCFLLVASMIAEVLKLFVKWWAVKVPTYAPDADTDEKLKDSVHRAWMCRDRVIRILWICFLITSLAFLAFFLQFSANPSAADRWFRFVLSLLVLETVIPLVWMLVVWWLLIEARNSTRVDWVLKRLPHLLIYVHMYENNPSEIARDLRDVEEREAFW</sequence>
<feature type="compositionally biased region" description="Basic and acidic residues" evidence="1">
    <location>
        <begin position="1277"/>
        <end position="1288"/>
    </location>
</feature>
<evidence type="ECO:0000256" key="2">
    <source>
        <dbReference type="SAM" id="Phobius"/>
    </source>
</evidence>
<feature type="transmembrane region" description="Helical" evidence="2">
    <location>
        <begin position="968"/>
        <end position="987"/>
    </location>
</feature>
<keyword evidence="2" id="KW-0812">Transmembrane</keyword>
<feature type="region of interest" description="Disordered" evidence="1">
    <location>
        <begin position="1726"/>
        <end position="1757"/>
    </location>
</feature>
<feature type="transmembrane region" description="Helical" evidence="2">
    <location>
        <begin position="2219"/>
        <end position="2245"/>
    </location>
</feature>
<evidence type="ECO:0000313" key="4">
    <source>
        <dbReference type="Proteomes" id="UP000041254"/>
    </source>
</evidence>
<feature type="compositionally biased region" description="Basic and acidic residues" evidence="1">
    <location>
        <begin position="1228"/>
        <end position="1239"/>
    </location>
</feature>
<dbReference type="EMBL" id="CDMY01000013">
    <property type="protein sequence ID" value="CEL91725.1"/>
    <property type="molecule type" value="Genomic_DNA"/>
</dbReference>
<feature type="region of interest" description="Disordered" evidence="1">
    <location>
        <begin position="1207"/>
        <end position="1334"/>
    </location>
</feature>
<gene>
    <name evidence="3" type="ORF">Vbra_10877</name>
</gene>
<accession>A0A0G4E940</accession>
<dbReference type="InParanoid" id="A0A0G4E940"/>
<feature type="compositionally biased region" description="Polar residues" evidence="1">
    <location>
        <begin position="36"/>
        <end position="52"/>
    </location>
</feature>